<dbReference type="Gene3D" id="3.90.550.10">
    <property type="entry name" value="Spore Coat Polysaccharide Biosynthesis Protein SpsA, Chain A"/>
    <property type="match status" value="1"/>
</dbReference>
<dbReference type="PANTHER" id="PTHR43685">
    <property type="entry name" value="GLYCOSYLTRANSFERASE"/>
    <property type="match status" value="1"/>
</dbReference>
<feature type="domain" description="Glycosyltransferase 2-like" evidence="1">
    <location>
        <begin position="4"/>
        <end position="141"/>
    </location>
</feature>
<dbReference type="EMBL" id="JABMCH010000049">
    <property type="protein sequence ID" value="NUU45876.1"/>
    <property type="molecule type" value="Genomic_DNA"/>
</dbReference>
<protein>
    <submittedName>
        <fullName evidence="2">Glycosyltransferase</fullName>
    </submittedName>
</protein>
<keyword evidence="3" id="KW-1185">Reference proteome</keyword>
<gene>
    <name evidence="2" type="ORF">HP438_02645</name>
</gene>
<dbReference type="GO" id="GO:0016740">
    <property type="term" value="F:transferase activity"/>
    <property type="evidence" value="ECO:0007669"/>
    <property type="project" value="UniProtKB-KW"/>
</dbReference>
<reference evidence="2 3" key="1">
    <citation type="submission" date="2020-05" db="EMBL/GenBank/DDBJ databases">
        <title>Genome Sequencing of Type Strains.</title>
        <authorList>
            <person name="Lemaire J.F."/>
            <person name="Inderbitzin P."/>
            <person name="Gregorio O.A."/>
            <person name="Collins S.B."/>
            <person name="Wespe N."/>
            <person name="Knight-Connoni V."/>
        </authorList>
    </citation>
    <scope>NUCLEOTIDE SEQUENCE [LARGE SCALE GENOMIC DNA]</scope>
    <source>
        <strain evidence="2 3">DSM 100049</strain>
    </source>
</reference>
<comment type="caution">
    <text evidence="2">The sequence shown here is derived from an EMBL/GenBank/DDBJ whole genome shotgun (WGS) entry which is preliminary data.</text>
</comment>
<dbReference type="RefSeq" id="WP_175310662.1">
    <property type="nucleotide sequence ID" value="NZ_CBCRYR010000031.1"/>
</dbReference>
<evidence type="ECO:0000313" key="2">
    <source>
        <dbReference type="EMBL" id="NUU45876.1"/>
    </source>
</evidence>
<keyword evidence="2" id="KW-0808">Transferase</keyword>
<name>A0A7Y6EFZ9_9SPHN</name>
<dbReference type="PANTHER" id="PTHR43685:SF2">
    <property type="entry name" value="GLYCOSYLTRANSFERASE 2-LIKE DOMAIN-CONTAINING PROTEIN"/>
    <property type="match status" value="1"/>
</dbReference>
<organism evidence="2 3">
    <name type="scientific">Sphingomonas zeae</name>
    <dbReference type="NCBI Taxonomy" id="1646122"/>
    <lineage>
        <taxon>Bacteria</taxon>
        <taxon>Pseudomonadati</taxon>
        <taxon>Pseudomonadota</taxon>
        <taxon>Alphaproteobacteria</taxon>
        <taxon>Sphingomonadales</taxon>
        <taxon>Sphingomonadaceae</taxon>
        <taxon>Sphingomonas</taxon>
    </lineage>
</organism>
<dbReference type="InterPro" id="IPR001173">
    <property type="entry name" value="Glyco_trans_2-like"/>
</dbReference>
<dbReference type="CDD" id="cd06433">
    <property type="entry name" value="GT_2_WfgS_like"/>
    <property type="match status" value="1"/>
</dbReference>
<dbReference type="InterPro" id="IPR029044">
    <property type="entry name" value="Nucleotide-diphossugar_trans"/>
</dbReference>
<accession>A0A7Y6EFZ9</accession>
<dbReference type="Proteomes" id="UP000536441">
    <property type="component" value="Unassembled WGS sequence"/>
</dbReference>
<evidence type="ECO:0000259" key="1">
    <source>
        <dbReference type="Pfam" id="PF00535"/>
    </source>
</evidence>
<dbReference type="SUPFAM" id="SSF53448">
    <property type="entry name" value="Nucleotide-diphospho-sugar transferases"/>
    <property type="match status" value="1"/>
</dbReference>
<dbReference type="InterPro" id="IPR050834">
    <property type="entry name" value="Glycosyltransf_2"/>
</dbReference>
<dbReference type="Pfam" id="PF00535">
    <property type="entry name" value="Glycos_transf_2"/>
    <property type="match status" value="1"/>
</dbReference>
<dbReference type="AlphaFoldDB" id="A0A7Y6EFZ9"/>
<evidence type="ECO:0000313" key="3">
    <source>
        <dbReference type="Proteomes" id="UP000536441"/>
    </source>
</evidence>
<sequence length="251" mass="27729">MKVSVVTAVYNNVAEIETAITSVLSQRGVNVELVVVDGGSTDGTCDVLDRYRNHFGAYVSARDGGIYPALNRGLSLATGDYVGFLHSDDLFASVDALATLFGELGSARPDAVWGDLDYVRKKDPTAIVRHWESTPFTSRRLRFGWMPPHPSLYVRRDRFLELGGFDQTMRIAADYDFILRLFGGGGDFRYFPGTIVKMRMGGASNRSVSAVIRKSREDALALRRAGIPVIPAILAKNFSKIPQLLPWRRPA</sequence>
<proteinExistence type="predicted"/>